<feature type="compositionally biased region" description="Basic residues" evidence="1">
    <location>
        <begin position="1"/>
        <end position="11"/>
    </location>
</feature>
<gene>
    <name evidence="2" type="ORF">PIB30_106742</name>
</gene>
<protein>
    <submittedName>
        <fullName evidence="2">Uncharacterized protein</fullName>
    </submittedName>
</protein>
<evidence type="ECO:0000256" key="1">
    <source>
        <dbReference type="SAM" id="MobiDB-lite"/>
    </source>
</evidence>
<dbReference type="Proteomes" id="UP001341840">
    <property type="component" value="Unassembled WGS sequence"/>
</dbReference>
<feature type="non-terminal residue" evidence="2">
    <location>
        <position position="202"/>
    </location>
</feature>
<dbReference type="EMBL" id="JASCZI010215758">
    <property type="protein sequence ID" value="MED6202555.1"/>
    <property type="molecule type" value="Genomic_DNA"/>
</dbReference>
<keyword evidence="3" id="KW-1185">Reference proteome</keyword>
<name>A0ABU6XWS6_9FABA</name>
<reference evidence="2 3" key="1">
    <citation type="journal article" date="2023" name="Plants (Basel)">
        <title>Bridging the Gap: Combining Genomics and Transcriptomics Approaches to Understand Stylosanthes scabra, an Orphan Legume from the Brazilian Caatinga.</title>
        <authorList>
            <person name="Ferreira-Neto J.R.C."/>
            <person name="da Silva M.D."/>
            <person name="Binneck E."/>
            <person name="de Melo N.F."/>
            <person name="da Silva R.H."/>
            <person name="de Melo A.L.T.M."/>
            <person name="Pandolfi V."/>
            <person name="Bustamante F.O."/>
            <person name="Brasileiro-Vidal A.C."/>
            <person name="Benko-Iseppon A.M."/>
        </authorList>
    </citation>
    <scope>NUCLEOTIDE SEQUENCE [LARGE SCALE GENOMIC DNA]</scope>
    <source>
        <tissue evidence="2">Leaves</tissue>
    </source>
</reference>
<comment type="caution">
    <text evidence="2">The sequence shown here is derived from an EMBL/GenBank/DDBJ whole genome shotgun (WGS) entry which is preliminary data.</text>
</comment>
<proteinExistence type="predicted"/>
<feature type="compositionally biased region" description="Pro residues" evidence="1">
    <location>
        <begin position="84"/>
        <end position="102"/>
    </location>
</feature>
<organism evidence="2 3">
    <name type="scientific">Stylosanthes scabra</name>
    <dbReference type="NCBI Taxonomy" id="79078"/>
    <lineage>
        <taxon>Eukaryota</taxon>
        <taxon>Viridiplantae</taxon>
        <taxon>Streptophyta</taxon>
        <taxon>Embryophyta</taxon>
        <taxon>Tracheophyta</taxon>
        <taxon>Spermatophyta</taxon>
        <taxon>Magnoliopsida</taxon>
        <taxon>eudicotyledons</taxon>
        <taxon>Gunneridae</taxon>
        <taxon>Pentapetalae</taxon>
        <taxon>rosids</taxon>
        <taxon>fabids</taxon>
        <taxon>Fabales</taxon>
        <taxon>Fabaceae</taxon>
        <taxon>Papilionoideae</taxon>
        <taxon>50 kb inversion clade</taxon>
        <taxon>dalbergioids sensu lato</taxon>
        <taxon>Dalbergieae</taxon>
        <taxon>Pterocarpus clade</taxon>
        <taxon>Stylosanthes</taxon>
    </lineage>
</organism>
<accession>A0ABU6XWS6</accession>
<feature type="compositionally biased region" description="Basic and acidic residues" evidence="1">
    <location>
        <begin position="52"/>
        <end position="63"/>
    </location>
</feature>
<evidence type="ECO:0000313" key="2">
    <source>
        <dbReference type="EMBL" id="MED6202555.1"/>
    </source>
</evidence>
<feature type="compositionally biased region" description="Acidic residues" evidence="1">
    <location>
        <begin position="16"/>
        <end position="51"/>
    </location>
</feature>
<evidence type="ECO:0000313" key="3">
    <source>
        <dbReference type="Proteomes" id="UP001341840"/>
    </source>
</evidence>
<sequence length="202" mass="22333">MRAQQQKKGKKKADSGEENEHDDADDIESNNEEEEYNSADDSETETDSEEVQQERRAKRRQEESVITAKPVHDSTVAETCPESGPQPQPGPEPAPQPQPQPQPEAAILFGAEPQEVIDGFVAACQEVEETEAAIKACEEAELRYQQVITAYSLVLNNEPIPRFQSDVYILPPSALEKKTFFVVDSRPKDAPAAIEQGLISSL</sequence>
<feature type="region of interest" description="Disordered" evidence="1">
    <location>
        <begin position="1"/>
        <end position="105"/>
    </location>
</feature>